<gene>
    <name evidence="2" type="ORF">BSQ33_19200</name>
</gene>
<proteinExistence type="predicted"/>
<reference evidence="2 3" key="1">
    <citation type="submission" date="2016-12" db="EMBL/GenBank/DDBJ databases">
        <authorList>
            <person name="Song W.-J."/>
            <person name="Kurnit D.M."/>
        </authorList>
    </citation>
    <scope>NUCLEOTIDE SEQUENCE [LARGE SCALE GENOMIC DNA]</scope>
    <source>
        <strain evidence="2 3">ATCC 43942</strain>
    </source>
</reference>
<sequence>MAETYQGKLTAEQLSAMKAGATQSLDDMVDAVKQLPEVAAFAASHPVLFGKAMAKAYTQMLTDNQRDTGEMLALRMMGKNEEAQQVGAKHVGEMLTNIALGLGGEAAATKALEAIGKVTKTVKGALPVVDNTSLPKYTGGNGSAVVEGEFAGQSSAQGVIGKTAGNDLSNDYVQNSPVDFNHILKADYTKKGKPTGGHTLLYGDVRIVSGTESKPDISGVYKATIQVPDPANPEQWITKTSNKSTNSMFPKDWDETRVKVEVDAAWNSPNKIVDGDFWSSTTPSGVKVEGYISPRTTVYPVYQESIK</sequence>
<dbReference type="InterPro" id="IPR029501">
    <property type="entry name" value="EndoU_bac"/>
</dbReference>
<organism evidence="2 3">
    <name type="scientific">Vibrio gazogenes</name>
    <dbReference type="NCBI Taxonomy" id="687"/>
    <lineage>
        <taxon>Bacteria</taxon>
        <taxon>Pseudomonadati</taxon>
        <taxon>Pseudomonadota</taxon>
        <taxon>Gammaproteobacteria</taxon>
        <taxon>Vibrionales</taxon>
        <taxon>Vibrionaceae</taxon>
        <taxon>Vibrio</taxon>
    </lineage>
</organism>
<dbReference type="GO" id="GO:0004519">
    <property type="term" value="F:endonuclease activity"/>
    <property type="evidence" value="ECO:0007669"/>
    <property type="project" value="InterPro"/>
</dbReference>
<protein>
    <recommendedName>
        <fullName evidence="1">Bacterial EndoU nuclease domain-containing protein</fullName>
    </recommendedName>
</protein>
<dbReference type="Proteomes" id="UP000196708">
    <property type="component" value="Chromosome 2"/>
</dbReference>
<evidence type="ECO:0000313" key="3">
    <source>
        <dbReference type="Proteomes" id="UP000196708"/>
    </source>
</evidence>
<evidence type="ECO:0000313" key="2">
    <source>
        <dbReference type="EMBL" id="ASA57853.1"/>
    </source>
</evidence>
<feature type="domain" description="Bacterial EndoU nuclease" evidence="1">
    <location>
        <begin position="179"/>
        <end position="301"/>
    </location>
</feature>
<dbReference type="KEGG" id="vga:BSQ33_19200"/>
<dbReference type="AlphaFoldDB" id="A0A1Z2SKX1"/>
<dbReference type="Pfam" id="PF14436">
    <property type="entry name" value="EndoU_bacteria"/>
    <property type="match status" value="1"/>
</dbReference>
<dbReference type="EMBL" id="CP018836">
    <property type="protein sequence ID" value="ASA57853.1"/>
    <property type="molecule type" value="Genomic_DNA"/>
</dbReference>
<evidence type="ECO:0000259" key="1">
    <source>
        <dbReference type="Pfam" id="PF14436"/>
    </source>
</evidence>
<accession>A0A1Z2SKX1</accession>
<name>A0A1Z2SKX1_VIBGA</name>